<dbReference type="OrthoDB" id="9800971at2"/>
<name>A0A0D1CP51_9RHOB</name>
<dbReference type="Pfam" id="PF10115">
    <property type="entry name" value="HlyU"/>
    <property type="match status" value="1"/>
</dbReference>
<gene>
    <name evidence="1" type="ORF">jaqu_17760</name>
</gene>
<organism evidence="1 2">
    <name type="scientific">Jannaschia aquimarina</name>
    <dbReference type="NCBI Taxonomy" id="935700"/>
    <lineage>
        <taxon>Bacteria</taxon>
        <taxon>Pseudomonadati</taxon>
        <taxon>Pseudomonadota</taxon>
        <taxon>Alphaproteobacteria</taxon>
        <taxon>Rhodobacterales</taxon>
        <taxon>Roseobacteraceae</taxon>
        <taxon>Jannaschia</taxon>
    </lineage>
</organism>
<comment type="caution">
    <text evidence="1">The sequence shown here is derived from an EMBL/GenBank/DDBJ whole genome shotgun (WGS) entry which is preliminary data.</text>
</comment>
<dbReference type="Proteomes" id="UP000032232">
    <property type="component" value="Unassembled WGS sequence"/>
</dbReference>
<dbReference type="EMBL" id="JYFE01000032">
    <property type="protein sequence ID" value="KIT16547.1"/>
    <property type="molecule type" value="Genomic_DNA"/>
</dbReference>
<evidence type="ECO:0000313" key="1">
    <source>
        <dbReference type="EMBL" id="KIT16547.1"/>
    </source>
</evidence>
<dbReference type="RefSeq" id="WP_043918597.1">
    <property type="nucleotide sequence ID" value="NZ_FZPF01000005.1"/>
</dbReference>
<proteinExistence type="predicted"/>
<dbReference type="PATRIC" id="fig|935700.4.peg.1843"/>
<reference evidence="1 2" key="1">
    <citation type="submission" date="2015-02" db="EMBL/GenBank/DDBJ databases">
        <title>Genome Sequence of Jannaschia aquimarina DSM28248, a member of the Roseobacter clade.</title>
        <authorList>
            <person name="Voget S."/>
            <person name="Daniel R."/>
        </authorList>
    </citation>
    <scope>NUCLEOTIDE SEQUENCE [LARGE SCALE GENOMIC DNA]</scope>
    <source>
        <strain evidence="1 2">GSW-M26</strain>
    </source>
</reference>
<protein>
    <submittedName>
        <fullName evidence="1">Transcriptional activator HlyU</fullName>
    </submittedName>
</protein>
<dbReference type="STRING" id="935700.jaqu_17760"/>
<keyword evidence="2" id="KW-1185">Reference proteome</keyword>
<sequence length="87" mass="9574">MNFLKRLFGGAAAPAEEFSVETYEGFTITPRPISEGGQFRLGAVIEKGEQTHELIRADVFRDRDSAAEASIAKAKQVIDEQGEGLFR</sequence>
<dbReference type="InterPro" id="IPR018772">
    <property type="entry name" value="Transcription_activator_HlyU"/>
</dbReference>
<accession>A0A0D1CP51</accession>
<evidence type="ECO:0000313" key="2">
    <source>
        <dbReference type="Proteomes" id="UP000032232"/>
    </source>
</evidence>
<dbReference type="AlphaFoldDB" id="A0A0D1CP51"/>